<dbReference type="EMBL" id="CP000724">
    <property type="protein sequence ID" value="ABR50198.1"/>
    <property type="molecule type" value="Genomic_DNA"/>
</dbReference>
<organism evidence="8 9">
    <name type="scientific">Alkaliphilus metalliredigens (strain QYMF)</name>
    <dbReference type="NCBI Taxonomy" id="293826"/>
    <lineage>
        <taxon>Bacteria</taxon>
        <taxon>Bacillati</taxon>
        <taxon>Bacillota</taxon>
        <taxon>Clostridia</taxon>
        <taxon>Peptostreptococcales</taxon>
        <taxon>Natronincolaceae</taxon>
        <taxon>Alkaliphilus</taxon>
    </lineage>
</organism>
<dbReference type="AlphaFoldDB" id="A6TVI0"/>
<feature type="transmembrane region" description="Helical" evidence="7">
    <location>
        <begin position="100"/>
        <end position="122"/>
    </location>
</feature>
<dbReference type="GO" id="GO:0015658">
    <property type="term" value="F:branched-chain amino acid transmembrane transporter activity"/>
    <property type="evidence" value="ECO:0007669"/>
    <property type="project" value="InterPro"/>
</dbReference>
<protein>
    <submittedName>
        <fullName evidence="8">Inner-membrane translocator</fullName>
    </submittedName>
</protein>
<dbReference type="KEGG" id="amt:Amet_4117"/>
<sequence length="360" mass="39038">MEKKNYGTHKLNHIVGKIQGAMIKNKNIVIALLITLVLALPYIISSQYVLRIIIMIGVYSILSLSLGLVTGYAGQVSLGHAAFYAIGAYTSAILSVNYGISFFITVPVAAMIAALCGLLLGLPTLRLSGPYLAITTLGFGEIVRMVLSNWDRVTNGPLGISRIPRPSILGIELTLANNGLYYLILIFVAITTVVMLAIVKSKMGRAMMALREDELAATMMGIRITYYKVVAFVVSAFFSGLAGAFYAHMIRFIDPNSFTFDTSILILSIVILGGMGTIKGMFLGSALLISFPEFARFLQAYRFVVYGVVLIMMMRYRPQGILGGQKKTEYKLPKGVDVGQSKETAPGKTGESINTVEEGV</sequence>
<dbReference type="GO" id="GO:0005886">
    <property type="term" value="C:plasma membrane"/>
    <property type="evidence" value="ECO:0007669"/>
    <property type="project" value="UniProtKB-SubCell"/>
</dbReference>
<dbReference type="STRING" id="293826.Amet_4117"/>
<evidence type="ECO:0000313" key="9">
    <source>
        <dbReference type="Proteomes" id="UP000001572"/>
    </source>
</evidence>
<dbReference type="Pfam" id="PF02653">
    <property type="entry name" value="BPD_transp_2"/>
    <property type="match status" value="1"/>
</dbReference>
<evidence type="ECO:0000256" key="6">
    <source>
        <dbReference type="SAM" id="MobiDB-lite"/>
    </source>
</evidence>
<keyword evidence="3 7" id="KW-0812">Transmembrane</keyword>
<gene>
    <name evidence="8" type="ordered locus">Amet_4117</name>
</gene>
<evidence type="ECO:0000256" key="7">
    <source>
        <dbReference type="SAM" id="Phobius"/>
    </source>
</evidence>
<dbReference type="InterPro" id="IPR043428">
    <property type="entry name" value="LivM-like"/>
</dbReference>
<keyword evidence="4 7" id="KW-1133">Transmembrane helix</keyword>
<evidence type="ECO:0000256" key="3">
    <source>
        <dbReference type="ARBA" id="ARBA00022692"/>
    </source>
</evidence>
<feature type="transmembrane region" description="Helical" evidence="7">
    <location>
        <begin position="50"/>
        <end position="69"/>
    </location>
</feature>
<dbReference type="eggNOG" id="COG4177">
    <property type="taxonomic scope" value="Bacteria"/>
</dbReference>
<dbReference type="Proteomes" id="UP000001572">
    <property type="component" value="Chromosome"/>
</dbReference>
<dbReference type="HOGENOM" id="CLU_031365_1_1_9"/>
<evidence type="ECO:0000256" key="1">
    <source>
        <dbReference type="ARBA" id="ARBA00004651"/>
    </source>
</evidence>
<dbReference type="PANTHER" id="PTHR30482">
    <property type="entry name" value="HIGH-AFFINITY BRANCHED-CHAIN AMINO ACID TRANSPORT SYSTEM PERMEASE"/>
    <property type="match status" value="1"/>
</dbReference>
<evidence type="ECO:0000256" key="4">
    <source>
        <dbReference type="ARBA" id="ARBA00022989"/>
    </source>
</evidence>
<accession>A6TVI0</accession>
<feature type="transmembrane region" description="Helical" evidence="7">
    <location>
        <begin position="229"/>
        <end position="250"/>
    </location>
</feature>
<feature type="region of interest" description="Disordered" evidence="6">
    <location>
        <begin position="337"/>
        <end position="360"/>
    </location>
</feature>
<keyword evidence="9" id="KW-1185">Reference proteome</keyword>
<dbReference type="OrthoDB" id="9789927at2"/>
<evidence type="ECO:0000256" key="2">
    <source>
        <dbReference type="ARBA" id="ARBA00022475"/>
    </source>
</evidence>
<comment type="subcellular location">
    <subcellularLocation>
        <location evidence="1">Cell membrane</location>
        <topology evidence="1">Multi-pass membrane protein</topology>
    </subcellularLocation>
</comment>
<dbReference type="CDD" id="cd06581">
    <property type="entry name" value="TM_PBP1_LivM_like"/>
    <property type="match status" value="1"/>
</dbReference>
<feature type="compositionally biased region" description="Polar residues" evidence="6">
    <location>
        <begin position="351"/>
        <end position="360"/>
    </location>
</feature>
<name>A6TVI0_ALKMQ</name>
<keyword evidence="5 7" id="KW-0472">Membrane</keyword>
<dbReference type="InterPro" id="IPR001851">
    <property type="entry name" value="ABC_transp_permease"/>
</dbReference>
<feature type="transmembrane region" description="Helical" evidence="7">
    <location>
        <begin position="27"/>
        <end position="44"/>
    </location>
</feature>
<proteinExistence type="predicted"/>
<keyword evidence="2" id="KW-1003">Cell membrane</keyword>
<dbReference type="PANTHER" id="PTHR30482:SF10">
    <property type="entry name" value="HIGH-AFFINITY BRANCHED-CHAIN AMINO ACID TRANSPORT PROTEIN BRAE"/>
    <property type="match status" value="1"/>
</dbReference>
<evidence type="ECO:0000256" key="5">
    <source>
        <dbReference type="ARBA" id="ARBA00023136"/>
    </source>
</evidence>
<feature type="transmembrane region" description="Helical" evidence="7">
    <location>
        <begin position="179"/>
        <end position="199"/>
    </location>
</feature>
<feature type="transmembrane region" description="Helical" evidence="7">
    <location>
        <begin position="76"/>
        <end position="94"/>
    </location>
</feature>
<feature type="transmembrane region" description="Helical" evidence="7">
    <location>
        <begin position="300"/>
        <end position="316"/>
    </location>
</feature>
<feature type="transmembrane region" description="Helical" evidence="7">
    <location>
        <begin position="129"/>
        <end position="147"/>
    </location>
</feature>
<reference evidence="9" key="1">
    <citation type="journal article" date="2016" name="Genome Announc.">
        <title>Complete genome sequence of Alkaliphilus metalliredigens strain QYMF, an alkaliphilic and metal-reducing bacterium isolated from borax-contaminated leachate ponds.</title>
        <authorList>
            <person name="Hwang C."/>
            <person name="Copeland A."/>
            <person name="Lucas S."/>
            <person name="Lapidus A."/>
            <person name="Barry K."/>
            <person name="Detter J.C."/>
            <person name="Glavina Del Rio T."/>
            <person name="Hammon N."/>
            <person name="Israni S."/>
            <person name="Dalin E."/>
            <person name="Tice H."/>
            <person name="Pitluck S."/>
            <person name="Chertkov O."/>
            <person name="Brettin T."/>
            <person name="Bruce D."/>
            <person name="Han C."/>
            <person name="Schmutz J."/>
            <person name="Larimer F."/>
            <person name="Land M.L."/>
            <person name="Hauser L."/>
            <person name="Kyrpides N."/>
            <person name="Mikhailova N."/>
            <person name="Ye Q."/>
            <person name="Zhou J."/>
            <person name="Richardson P."/>
            <person name="Fields M.W."/>
        </authorList>
    </citation>
    <scope>NUCLEOTIDE SEQUENCE [LARGE SCALE GENOMIC DNA]</scope>
    <source>
        <strain evidence="9">QYMF</strain>
    </source>
</reference>
<dbReference type="RefSeq" id="WP_012065146.1">
    <property type="nucleotide sequence ID" value="NC_009633.1"/>
</dbReference>
<feature type="transmembrane region" description="Helical" evidence="7">
    <location>
        <begin position="262"/>
        <end position="288"/>
    </location>
</feature>
<evidence type="ECO:0000313" key="8">
    <source>
        <dbReference type="EMBL" id="ABR50198.1"/>
    </source>
</evidence>